<dbReference type="InterPro" id="IPR008775">
    <property type="entry name" value="Phytyl_CoA_dOase-like"/>
</dbReference>
<dbReference type="Proteomes" id="UP000293142">
    <property type="component" value="Unassembled WGS sequence"/>
</dbReference>
<dbReference type="GO" id="GO:0016706">
    <property type="term" value="F:2-oxoglutarate-dependent dioxygenase activity"/>
    <property type="evidence" value="ECO:0007669"/>
    <property type="project" value="UniProtKB-ARBA"/>
</dbReference>
<keyword evidence="2" id="KW-1185">Reference proteome</keyword>
<dbReference type="SUPFAM" id="SSF51197">
    <property type="entry name" value="Clavaminate synthase-like"/>
    <property type="match status" value="1"/>
</dbReference>
<sequence>MSTNTNSSSEVAQGVYMGQAVTIRATAMTNEEIASQLYRYERVSPLVPSLADLGEAELKLYKQQGYLGVEKVLSADQVQAATGALMDLIFEDAKEARIQYTRPRSELHSREEQELAVRKVHDYVPSDETLTAIAGDPALLAAVRDILGDEPVLVQNMALLKPPHVGGEKPWHQDMAYGPLAYDKPIVGVWIALDEAALDNGCMHVVPRSHMDGGVPHYAVRDWQICDTSVRVEHDVAVPLPPGGALFFHGMLHHGTPPNGSDKRRRALQLHYAGSSSRKVRPDEYKRMYTNEMTDAEC</sequence>
<dbReference type="AlphaFoldDB" id="A0A4Q9DMU5"/>
<dbReference type="PANTHER" id="PTHR20883">
    <property type="entry name" value="PHYTANOYL-COA DIOXYGENASE DOMAIN CONTAINING 1"/>
    <property type="match status" value="1"/>
</dbReference>
<comment type="caution">
    <text evidence="1">The sequence shown here is derived from an EMBL/GenBank/DDBJ whole genome shotgun (WGS) entry which is preliminary data.</text>
</comment>
<accession>A0A4Q9DMU5</accession>
<evidence type="ECO:0000313" key="2">
    <source>
        <dbReference type="Proteomes" id="UP000293142"/>
    </source>
</evidence>
<keyword evidence="1" id="KW-0560">Oxidoreductase</keyword>
<dbReference type="EMBL" id="SIRE01000021">
    <property type="protein sequence ID" value="TBL73246.1"/>
    <property type="molecule type" value="Genomic_DNA"/>
</dbReference>
<dbReference type="GO" id="GO:0005506">
    <property type="term" value="F:iron ion binding"/>
    <property type="evidence" value="ECO:0007669"/>
    <property type="project" value="UniProtKB-ARBA"/>
</dbReference>
<reference evidence="1 2" key="1">
    <citation type="submission" date="2019-02" db="EMBL/GenBank/DDBJ databases">
        <title>Paenibacillus sp. nov., isolated from surface-sterilized tissue of Thalictrum simplex L.</title>
        <authorList>
            <person name="Tuo L."/>
        </authorList>
    </citation>
    <scope>NUCLEOTIDE SEQUENCE [LARGE SCALE GENOMIC DNA]</scope>
    <source>
        <strain evidence="1 2">N2SHLJ1</strain>
    </source>
</reference>
<dbReference type="RefSeq" id="WP_131016479.1">
    <property type="nucleotide sequence ID" value="NZ_SIRE01000021.1"/>
</dbReference>
<organism evidence="1 2">
    <name type="scientific">Paenibacillus thalictri</name>
    <dbReference type="NCBI Taxonomy" id="2527873"/>
    <lineage>
        <taxon>Bacteria</taxon>
        <taxon>Bacillati</taxon>
        <taxon>Bacillota</taxon>
        <taxon>Bacilli</taxon>
        <taxon>Bacillales</taxon>
        <taxon>Paenibacillaceae</taxon>
        <taxon>Paenibacillus</taxon>
    </lineage>
</organism>
<dbReference type="OrthoDB" id="9814777at2"/>
<proteinExistence type="predicted"/>
<dbReference type="Gene3D" id="2.60.120.620">
    <property type="entry name" value="q2cbj1_9rhob like domain"/>
    <property type="match status" value="1"/>
</dbReference>
<keyword evidence="1" id="KW-0223">Dioxygenase</keyword>
<evidence type="ECO:0000313" key="1">
    <source>
        <dbReference type="EMBL" id="TBL73246.1"/>
    </source>
</evidence>
<name>A0A4Q9DMU5_9BACL</name>
<dbReference type="PANTHER" id="PTHR20883:SF46">
    <property type="entry name" value="PHYTANOYL-COA HYDROXYLASE"/>
    <property type="match status" value="1"/>
</dbReference>
<gene>
    <name evidence="1" type="ORF">EYB31_26555</name>
</gene>
<dbReference type="Pfam" id="PF05721">
    <property type="entry name" value="PhyH"/>
    <property type="match status" value="1"/>
</dbReference>
<protein>
    <submittedName>
        <fullName evidence="1">Phytanoyl-CoA dioxygenase family protein</fullName>
    </submittedName>
</protein>